<accession>A0A078KNS7</accession>
<evidence type="ECO:0000313" key="3">
    <source>
        <dbReference type="Proteomes" id="UP000044071"/>
    </source>
</evidence>
<evidence type="ECO:0000259" key="1">
    <source>
        <dbReference type="Pfam" id="PF01882"/>
    </source>
</evidence>
<dbReference type="InterPro" id="IPR036465">
    <property type="entry name" value="vWFA_dom_sf"/>
</dbReference>
<organism evidence="2 3">
    <name type="scientific">Legionella massiliensis</name>
    <dbReference type="NCBI Taxonomy" id="1034943"/>
    <lineage>
        <taxon>Bacteria</taxon>
        <taxon>Pseudomonadati</taxon>
        <taxon>Pseudomonadota</taxon>
        <taxon>Gammaproteobacteria</taxon>
        <taxon>Legionellales</taxon>
        <taxon>Legionellaceae</taxon>
        <taxon>Legionella</taxon>
    </lineage>
</organism>
<protein>
    <recommendedName>
        <fullName evidence="1">DUF58 domain-containing protein</fullName>
    </recommendedName>
</protein>
<dbReference type="Proteomes" id="UP000044071">
    <property type="component" value="Unassembled WGS sequence"/>
</dbReference>
<dbReference type="STRING" id="1034943.BN59_00269"/>
<name>A0A078KNS7_9GAMM</name>
<dbReference type="SUPFAM" id="SSF53300">
    <property type="entry name" value="vWA-like"/>
    <property type="match status" value="1"/>
</dbReference>
<dbReference type="EMBL" id="CCSB01000001">
    <property type="protein sequence ID" value="CDZ76005.1"/>
    <property type="molecule type" value="Genomic_DNA"/>
</dbReference>
<dbReference type="Pfam" id="PF01882">
    <property type="entry name" value="DUF58"/>
    <property type="match status" value="1"/>
</dbReference>
<dbReference type="AlphaFoldDB" id="A0A078KNS7"/>
<dbReference type="PANTHER" id="PTHR33608:SF12">
    <property type="entry name" value="DUF58 DOMAIN-CONTAINING PROTEIN"/>
    <property type="match status" value="1"/>
</dbReference>
<keyword evidence="3" id="KW-1185">Reference proteome</keyword>
<dbReference type="InterPro" id="IPR002881">
    <property type="entry name" value="DUF58"/>
</dbReference>
<reference evidence="2 3" key="1">
    <citation type="submission" date="2014-06" db="EMBL/GenBank/DDBJ databases">
        <authorList>
            <person name="Urmite Genomes Urmite Genomes"/>
        </authorList>
    </citation>
    <scope>NUCLEOTIDE SEQUENCE [LARGE SCALE GENOMIC DNA]</scope>
</reference>
<dbReference type="PANTHER" id="PTHR33608">
    <property type="entry name" value="BLL2464 PROTEIN"/>
    <property type="match status" value="1"/>
</dbReference>
<evidence type="ECO:0000313" key="2">
    <source>
        <dbReference type="EMBL" id="CDZ76005.1"/>
    </source>
</evidence>
<feature type="domain" description="DUF58" evidence="1">
    <location>
        <begin position="49"/>
        <end position="261"/>
    </location>
</feature>
<dbReference type="eggNOG" id="COG1721">
    <property type="taxonomic scope" value="Bacteria"/>
</dbReference>
<gene>
    <name evidence="2" type="ORF">BN59_00269</name>
</gene>
<proteinExistence type="predicted"/>
<dbReference type="RefSeq" id="WP_043872625.1">
    <property type="nucleotide sequence ID" value="NZ_CCVW01000001.1"/>
</dbReference>
<sequence length="304" mass="34912">MTDGLSIELNELIALKRYARRTNYKPEYSAVRAGNHLSKLRGRGMDFAEVRNYQAGDEIRHMEWRVTARTGRPHVKLYQEERERPVIILNDFNPSMYFGTRLAFKSVVAARLAAMIAWTTVKQDDRVGGVFFSAESHDEFTPRGRENGVLPMLASLSQYTRAGLQNNELKSSKPLSEVLVRVRRVVRPGSILVVISDFYNMDADSEQHLSRLRSNNDVLAYHICDPLELSPPKPQHYAITNGKQELLFDTTIDQVSKAYQNYCDQRIANLQTQFKRLQMQYVQVTAEADLAQLVRQTFPRRSRG</sequence>
<dbReference type="OrthoDB" id="9776116at2"/>